<feature type="coiled-coil region" evidence="3">
    <location>
        <begin position="180"/>
        <end position="207"/>
    </location>
</feature>
<evidence type="ECO:0000313" key="8">
    <source>
        <dbReference type="Proteomes" id="UP001428341"/>
    </source>
</evidence>
<organism evidence="7 8">
    <name type="scientific">Citrus x changshan-huyou</name>
    <dbReference type="NCBI Taxonomy" id="2935761"/>
    <lineage>
        <taxon>Eukaryota</taxon>
        <taxon>Viridiplantae</taxon>
        <taxon>Streptophyta</taxon>
        <taxon>Embryophyta</taxon>
        <taxon>Tracheophyta</taxon>
        <taxon>Spermatophyta</taxon>
        <taxon>Magnoliopsida</taxon>
        <taxon>eudicotyledons</taxon>
        <taxon>Gunneridae</taxon>
        <taxon>Pentapetalae</taxon>
        <taxon>rosids</taxon>
        <taxon>malvids</taxon>
        <taxon>Sapindales</taxon>
        <taxon>Rutaceae</taxon>
        <taxon>Aurantioideae</taxon>
        <taxon>Citrus</taxon>
    </lineage>
</organism>
<feature type="domain" description="Peptidase C19 ubiquitin carboxyl-terminal hydrolase" evidence="5">
    <location>
        <begin position="1340"/>
        <end position="1628"/>
    </location>
</feature>
<feature type="domain" description="DUF629" evidence="6">
    <location>
        <begin position="540"/>
        <end position="700"/>
    </location>
</feature>
<keyword evidence="3" id="KW-0175">Coiled coil</keyword>
<accession>A0AAP0MBM4</accession>
<keyword evidence="8" id="KW-1185">Reference proteome</keyword>
<feature type="compositionally biased region" description="Basic and acidic residues" evidence="4">
    <location>
        <begin position="773"/>
        <end position="782"/>
    </location>
</feature>
<feature type="compositionally biased region" description="Basic and acidic residues" evidence="4">
    <location>
        <begin position="924"/>
        <end position="933"/>
    </location>
</feature>
<dbReference type="InterPro" id="IPR052398">
    <property type="entry name" value="Ubiquitin_hydrolase_53/54"/>
</dbReference>
<dbReference type="Pfam" id="PF00443">
    <property type="entry name" value="UCH"/>
    <property type="match status" value="2"/>
</dbReference>
<evidence type="ECO:0000256" key="2">
    <source>
        <dbReference type="ARBA" id="ARBA00022801"/>
    </source>
</evidence>
<dbReference type="SMR" id="A0AAP0MBM4"/>
<evidence type="ECO:0008006" key="9">
    <source>
        <dbReference type="Google" id="ProtNLM"/>
    </source>
</evidence>
<feature type="domain" description="DUF629" evidence="6">
    <location>
        <begin position="245"/>
        <end position="535"/>
    </location>
</feature>
<reference evidence="7 8" key="1">
    <citation type="submission" date="2024-05" db="EMBL/GenBank/DDBJ databases">
        <title>Haplotype-resolved chromosome-level genome assembly of Huyou (Citrus changshanensis).</title>
        <authorList>
            <person name="Miao C."/>
            <person name="Chen W."/>
            <person name="Wu Y."/>
            <person name="Wang L."/>
            <person name="Zhao S."/>
            <person name="Grierson D."/>
            <person name="Xu C."/>
            <person name="Chen K."/>
        </authorList>
    </citation>
    <scope>NUCLEOTIDE SEQUENCE [LARGE SCALE GENOMIC DNA]</scope>
    <source>
        <strain evidence="7">01-14</strain>
        <tissue evidence="7">Leaf</tissue>
    </source>
</reference>
<feature type="domain" description="Peptidase C19 ubiquitin carboxyl-terminal hydrolase" evidence="5">
    <location>
        <begin position="969"/>
        <end position="1259"/>
    </location>
</feature>
<evidence type="ECO:0000256" key="4">
    <source>
        <dbReference type="SAM" id="MobiDB-lite"/>
    </source>
</evidence>
<feature type="compositionally biased region" description="Basic and acidic residues" evidence="4">
    <location>
        <begin position="374"/>
        <end position="390"/>
    </location>
</feature>
<protein>
    <recommendedName>
        <fullName evidence="9">USP domain-containing protein</fullName>
    </recommendedName>
</protein>
<evidence type="ECO:0000259" key="5">
    <source>
        <dbReference type="Pfam" id="PF00443"/>
    </source>
</evidence>
<dbReference type="PANTHER" id="PTHR22975:SF9">
    <property type="entry name" value="ECHINUS SPLICE FORM 3"/>
    <property type="match status" value="1"/>
</dbReference>
<evidence type="ECO:0000256" key="3">
    <source>
        <dbReference type="SAM" id="Coils"/>
    </source>
</evidence>
<sequence>MSKKGKRKQPLPPPPPFHTTADGRAATAAYDERDYVGTLGCINNSRSRYEKCPFYHHATAFILYKIVLGNKYDDDTNKKFIQDAAISALEASVQCSNSTTIAYFCACTLYDLARFNGEYDQVIQECNRALRIENPREPERSSFVFKDPSQEWEIEKTKQELRELIKKSERKKRWAAISSVEMIEESAKAAEKKVVEIKNQLARLGNSPEKEEMEQNPMREKLEERRKKQFADKFMANFEKANNARYFWNNEMSAEQKRSLFRVKREELEKHLTDRKEKDLLSEAIKFAKAQGEWKFWECCDCSEKFGDWLSCMEHLCDSHDLRIHHDLASILPKRVDEISHEMIVNGEWKPVDTAEAIKILENESKSESCNPDDSGRCAEKGQDEHKGFSDEDVPLTKQMGSESDEEASSIAPKDWPLSDDNKRIALLENLRSTFQFLLRYNFLVQADIDDVIQNAVAMLETRFSDSLLKNLGPKTLKLVCFLESSELNSIIHKLQHVSGTLSEDTDEQLTGAKTSDFKEAVVFDNNSSNLILDGILSCGTDVMSWLYVGQEVGEPLKLWASLRESNKGQRVKMFESFKVERSKFVRAYEERSKLSEKMDALLAVNDICAEETERREENPEYVRKTFESLLRERQKELEEIIDVINQFDDDDAAYQFELDFILNVLETEQPVTAYQFENTSRVHENLNQSDDYVEEKIISWRDQLGNDMTLKTVTIIRSIVSMRLFNLHLGQISAYDYRLILLPMLKSFIKSRLERHIDEEDAKMLNEKLNEIQKSSEEPDNKGQTQGKSKNKKNKNKNKKRKGQGQAKDFRATGDIGQCSAAGDIEQPSATGEFEQPTATGDIEQPLETGDIQQPTETGDIEQPSATEDIEQPTATGDIDQPLETGDIQQPTETGDIQQPTETVYIERPSLPQEKAVQNDNPNSEKDERSDDLQQSIAADEKLLEENMKYQLQFEHEARLNVNILGTGLGKEAANSFLYMILQSLWNLREFQGECKKKLDADHRHVGTPCIVCAFFGIFAAKNRGEAVDPTELRISLSYCHWNQNNLQLGRVKDASFFLIVILKALHVAFYAVNSDDEPEDMYEGSLDCINSSCLVHRIFGMDLFESIECINCHIRSGYRKNTHLVLSLNADKLRVLANKRRDMSNEELLELVGIIGRMTCGCGQLNLINRAPWCPPHVLTAIIYWPRGDQSSEDISTTLSALSNEVDVSKLFQGYVPDYTYFIVSMVCCSSDRQHSVCFLYDDQHDKHYVQHSESNVEVTGSWDDVISTCSRKRLLPILLFLVNNDNPNSEKDERADDLQQSIAADEKLLEENVNYQLQLEHEARFNVNLLGTGLGKEAANSILYMIIQSLWNLREFQEECKKLLDKVEEHDEDPCIVCAFFGIIAAKNRGEAVDPTELRIALSTCYGTRKNFQEGPVKHASLFLLVIFQALHQSFNGVNSDDKPEDVYMGRLACTSSHCLVHRIFGMDVLESIECTNCHIRSGYEKSTLLYLTISAYDLRRWKNDHRDMSGKQLLELTGMGGKMTCGCGQLNRISCAPWCLPQVFISLIDWQGVDESSENISTTLSALSNELDLSRIFQGYLPDYTYSVASMVCLSYDRRYSVCFLYDDQHDEHYYVQHSDSNVEVTGSWADVISTCSRKRFLPILMFFVNKGSKYIGN</sequence>
<keyword evidence="2" id="KW-0378">Hydrolase</keyword>
<dbReference type="PANTHER" id="PTHR22975">
    <property type="entry name" value="UBIQUITIN SPECIFIC PROTEINASE"/>
    <property type="match status" value="1"/>
</dbReference>
<evidence type="ECO:0000259" key="6">
    <source>
        <dbReference type="Pfam" id="PF04780"/>
    </source>
</evidence>
<dbReference type="GO" id="GO:0016579">
    <property type="term" value="P:protein deubiquitination"/>
    <property type="evidence" value="ECO:0007669"/>
    <property type="project" value="InterPro"/>
</dbReference>
<dbReference type="Proteomes" id="UP001428341">
    <property type="component" value="Unassembled WGS sequence"/>
</dbReference>
<dbReference type="GO" id="GO:0004843">
    <property type="term" value="F:cysteine-type deubiquitinase activity"/>
    <property type="evidence" value="ECO:0007669"/>
    <property type="project" value="InterPro"/>
</dbReference>
<feature type="compositionally biased region" description="Polar residues" evidence="4">
    <location>
        <begin position="888"/>
        <end position="903"/>
    </location>
</feature>
<dbReference type="InterPro" id="IPR006865">
    <property type="entry name" value="DUF629"/>
</dbReference>
<proteinExistence type="predicted"/>
<name>A0AAP0MBM4_9ROSI</name>
<comment type="caution">
    <text evidence="7">The sequence shown here is derived from an EMBL/GenBank/DDBJ whole genome shotgun (WGS) entry which is preliminary data.</text>
</comment>
<evidence type="ECO:0000256" key="1">
    <source>
        <dbReference type="ARBA" id="ARBA00022786"/>
    </source>
</evidence>
<dbReference type="Pfam" id="PF04780">
    <property type="entry name" value="DUF629"/>
    <property type="match status" value="2"/>
</dbReference>
<keyword evidence="1" id="KW-0833">Ubl conjugation pathway</keyword>
<dbReference type="Gene3D" id="3.90.70.10">
    <property type="entry name" value="Cysteine proteinases"/>
    <property type="match status" value="2"/>
</dbReference>
<feature type="region of interest" description="Disordered" evidence="4">
    <location>
        <begin position="363"/>
        <end position="415"/>
    </location>
</feature>
<dbReference type="InterPro" id="IPR038765">
    <property type="entry name" value="Papain-like_cys_pep_sf"/>
</dbReference>
<feature type="region of interest" description="Disordered" evidence="4">
    <location>
        <begin position="773"/>
        <end position="934"/>
    </location>
</feature>
<gene>
    <name evidence="7" type="ORF">WN944_014147</name>
</gene>
<evidence type="ECO:0000313" key="7">
    <source>
        <dbReference type="EMBL" id="KAK9198960.1"/>
    </source>
</evidence>
<feature type="region of interest" description="Disordered" evidence="4">
    <location>
        <begin position="1"/>
        <end position="22"/>
    </location>
</feature>
<dbReference type="EMBL" id="JBCGBO010000005">
    <property type="protein sequence ID" value="KAK9198960.1"/>
    <property type="molecule type" value="Genomic_DNA"/>
</dbReference>
<feature type="compositionally biased region" description="Basic residues" evidence="4">
    <location>
        <begin position="790"/>
        <end position="804"/>
    </location>
</feature>
<dbReference type="InterPro" id="IPR001394">
    <property type="entry name" value="Peptidase_C19_UCH"/>
</dbReference>
<dbReference type="SUPFAM" id="SSF54001">
    <property type="entry name" value="Cysteine proteinases"/>
    <property type="match status" value="2"/>
</dbReference>